<dbReference type="EMBL" id="JAWWNJ010000009">
    <property type="protein sequence ID" value="KAK7048183.1"/>
    <property type="molecule type" value="Genomic_DNA"/>
</dbReference>
<evidence type="ECO:0000313" key="3">
    <source>
        <dbReference type="Proteomes" id="UP001362999"/>
    </source>
</evidence>
<feature type="compositionally biased region" description="Low complexity" evidence="1">
    <location>
        <begin position="315"/>
        <end position="324"/>
    </location>
</feature>
<evidence type="ECO:0000313" key="2">
    <source>
        <dbReference type="EMBL" id="KAK7048183.1"/>
    </source>
</evidence>
<organism evidence="2 3">
    <name type="scientific">Favolaschia claudopus</name>
    <dbReference type="NCBI Taxonomy" id="2862362"/>
    <lineage>
        <taxon>Eukaryota</taxon>
        <taxon>Fungi</taxon>
        <taxon>Dikarya</taxon>
        <taxon>Basidiomycota</taxon>
        <taxon>Agaricomycotina</taxon>
        <taxon>Agaricomycetes</taxon>
        <taxon>Agaricomycetidae</taxon>
        <taxon>Agaricales</taxon>
        <taxon>Marasmiineae</taxon>
        <taxon>Mycenaceae</taxon>
        <taxon>Favolaschia</taxon>
    </lineage>
</organism>
<sequence>MGRWTAEYQDDVFLSKIKGLVSGAIKRSKLEAEPTISYRHVVEDLDTGDSFTTQIIDILVQELAERRLRSSNSPGDRRLIADRTAKSLRMLATPIRIYRERRQSGRRTVNMAEYLTAPPDEMDMEDDDDEFETMLDRATMPVEGVRVNSDLYDAYYPSSWLSATSATRRSLPIAGPPTPALSDDSQPPRALSPPRVPTVWSLPPAAPTSLALSRQPTVRRPTRSRTTDFNEFTAQRRSSTRGGDSSHPTDSAPSEEPPWVRSSASRSTRRFFPFSHQARRHDLALYRNALGGGTPGEGSSSAGELSDEALYGPEASASTSTSFFPPSPLPPAATMPDVTSEERMTSSAGPRLRRGGVRPPESLLFERVSPGTVVVVPRSPPGADADEGANTTSTPEYFSAGLAEQVVAEADSYPTPGSPVIPEPGAPEDLV</sequence>
<feature type="region of interest" description="Disordered" evidence="1">
    <location>
        <begin position="171"/>
        <end position="273"/>
    </location>
</feature>
<evidence type="ECO:0000256" key="1">
    <source>
        <dbReference type="SAM" id="MobiDB-lite"/>
    </source>
</evidence>
<protein>
    <submittedName>
        <fullName evidence="2">Uncharacterized protein</fullName>
    </submittedName>
</protein>
<feature type="compositionally biased region" description="Low complexity" evidence="1">
    <location>
        <begin position="261"/>
        <end position="273"/>
    </location>
</feature>
<comment type="caution">
    <text evidence="2">The sequence shown here is derived from an EMBL/GenBank/DDBJ whole genome shotgun (WGS) entry which is preliminary data.</text>
</comment>
<reference evidence="2 3" key="1">
    <citation type="journal article" date="2024" name="J Genomics">
        <title>Draft genome sequencing and assembly of Favolaschia claudopus CIRM-BRFM 2984 isolated from oak limbs.</title>
        <authorList>
            <person name="Navarro D."/>
            <person name="Drula E."/>
            <person name="Chaduli D."/>
            <person name="Cazenave R."/>
            <person name="Ahrendt S."/>
            <person name="Wang J."/>
            <person name="Lipzen A."/>
            <person name="Daum C."/>
            <person name="Barry K."/>
            <person name="Grigoriev I.V."/>
            <person name="Favel A."/>
            <person name="Rosso M.N."/>
            <person name="Martin F."/>
        </authorList>
    </citation>
    <scope>NUCLEOTIDE SEQUENCE [LARGE SCALE GENOMIC DNA]</scope>
    <source>
        <strain evidence="2 3">CIRM-BRFM 2984</strain>
    </source>
</reference>
<keyword evidence="3" id="KW-1185">Reference proteome</keyword>
<feature type="compositionally biased region" description="Polar residues" evidence="1">
    <location>
        <begin position="229"/>
        <end position="252"/>
    </location>
</feature>
<name>A0AAW0D9C0_9AGAR</name>
<accession>A0AAW0D9C0</accession>
<feature type="region of interest" description="Disordered" evidence="1">
    <location>
        <begin position="313"/>
        <end position="431"/>
    </location>
</feature>
<gene>
    <name evidence="2" type="ORF">R3P38DRAFT_1853694</name>
</gene>
<dbReference type="AlphaFoldDB" id="A0AAW0D9C0"/>
<proteinExistence type="predicted"/>
<dbReference type="Proteomes" id="UP001362999">
    <property type="component" value="Unassembled WGS sequence"/>
</dbReference>
<feature type="compositionally biased region" description="Pro residues" evidence="1">
    <location>
        <begin position="416"/>
        <end position="425"/>
    </location>
</feature>